<feature type="region of interest" description="Disordered" evidence="1">
    <location>
        <begin position="1"/>
        <end position="31"/>
    </location>
</feature>
<feature type="compositionally biased region" description="Basic and acidic residues" evidence="1">
    <location>
        <begin position="8"/>
        <end position="25"/>
    </location>
</feature>
<evidence type="ECO:0000256" key="1">
    <source>
        <dbReference type="SAM" id="MobiDB-lite"/>
    </source>
</evidence>
<dbReference type="Proteomes" id="UP000005239">
    <property type="component" value="Unassembled WGS sequence"/>
</dbReference>
<dbReference type="EnsemblMetazoa" id="PPA10138.1">
    <property type="protein sequence ID" value="PPA10138.1"/>
    <property type="gene ID" value="WBGene00099692"/>
</dbReference>
<reference evidence="3" key="1">
    <citation type="journal article" date="2008" name="Nat. Genet.">
        <title>The Pristionchus pacificus genome provides a unique perspective on nematode lifestyle and parasitism.</title>
        <authorList>
            <person name="Dieterich C."/>
            <person name="Clifton S.W."/>
            <person name="Schuster L.N."/>
            <person name="Chinwalla A."/>
            <person name="Delehaunty K."/>
            <person name="Dinkelacker I."/>
            <person name="Fulton L."/>
            <person name="Fulton R."/>
            <person name="Godfrey J."/>
            <person name="Minx P."/>
            <person name="Mitreva M."/>
            <person name="Roeseler W."/>
            <person name="Tian H."/>
            <person name="Witte H."/>
            <person name="Yang S.P."/>
            <person name="Wilson R.K."/>
            <person name="Sommer R.J."/>
        </authorList>
    </citation>
    <scope>NUCLEOTIDE SEQUENCE [LARGE SCALE GENOMIC DNA]</scope>
    <source>
        <strain evidence="3">PS312</strain>
    </source>
</reference>
<dbReference type="AlphaFoldDB" id="A0A2A6B9C3"/>
<accession>A0A8R1UA60</accession>
<name>A0A2A6B9C3_PRIPA</name>
<sequence length="128" mass="14566">MLSGDATESDRARVQREYNESKNLDIHPLPLPRPSRLELEIRVAVSSFHTLSRLSDRRRHPNHRQLHARGAPLPSFAPPLPSNAIRLTQADPMRNRAMSLTTNTKFGPTVPRLSIDVNSLGRQRRKFT</sequence>
<gene>
    <name evidence="2" type="primary">WBGene00099692</name>
</gene>
<evidence type="ECO:0000313" key="3">
    <source>
        <dbReference type="Proteomes" id="UP000005239"/>
    </source>
</evidence>
<organism evidence="2 3">
    <name type="scientific">Pristionchus pacificus</name>
    <name type="common">Parasitic nematode worm</name>
    <dbReference type="NCBI Taxonomy" id="54126"/>
    <lineage>
        <taxon>Eukaryota</taxon>
        <taxon>Metazoa</taxon>
        <taxon>Ecdysozoa</taxon>
        <taxon>Nematoda</taxon>
        <taxon>Chromadorea</taxon>
        <taxon>Rhabditida</taxon>
        <taxon>Rhabditina</taxon>
        <taxon>Diplogasteromorpha</taxon>
        <taxon>Diplogasteroidea</taxon>
        <taxon>Neodiplogasteridae</taxon>
        <taxon>Pristionchus</taxon>
    </lineage>
</organism>
<keyword evidence="3" id="KW-1185">Reference proteome</keyword>
<evidence type="ECO:0000313" key="2">
    <source>
        <dbReference type="EnsemblMetazoa" id="PPA10138.1"/>
    </source>
</evidence>
<protein>
    <submittedName>
        <fullName evidence="2">Uncharacterized protein</fullName>
    </submittedName>
</protein>
<accession>A0A2A6B9C3</accession>
<feature type="region of interest" description="Disordered" evidence="1">
    <location>
        <begin position="54"/>
        <end position="83"/>
    </location>
</feature>
<feature type="compositionally biased region" description="Basic residues" evidence="1">
    <location>
        <begin position="56"/>
        <end position="67"/>
    </location>
</feature>
<reference evidence="2" key="2">
    <citation type="submission" date="2022-06" db="UniProtKB">
        <authorList>
            <consortium name="EnsemblMetazoa"/>
        </authorList>
    </citation>
    <scope>IDENTIFICATION</scope>
    <source>
        <strain evidence="2">PS312</strain>
    </source>
</reference>
<proteinExistence type="predicted"/>